<feature type="transmembrane region" description="Helical" evidence="1">
    <location>
        <begin position="59"/>
        <end position="78"/>
    </location>
</feature>
<feature type="transmembrane region" description="Helical" evidence="1">
    <location>
        <begin position="176"/>
        <end position="194"/>
    </location>
</feature>
<dbReference type="RefSeq" id="WP_249413002.1">
    <property type="nucleotide sequence ID" value="NZ_BORR01000008.1"/>
</dbReference>
<evidence type="ECO:0000313" key="3">
    <source>
        <dbReference type="Proteomes" id="UP000681162"/>
    </source>
</evidence>
<keyword evidence="1" id="KW-0472">Membrane</keyword>
<reference evidence="2 3" key="1">
    <citation type="submission" date="2021-03" db="EMBL/GenBank/DDBJ databases">
        <title>Antimicrobial resistance genes in bacteria isolated from Japanese honey, and their potential for conferring macrolide and lincosamide resistance in the American foulbrood pathogen Paenibacillus larvae.</title>
        <authorList>
            <person name="Okamoto M."/>
            <person name="Kumagai M."/>
            <person name="Kanamori H."/>
            <person name="Takamatsu D."/>
        </authorList>
    </citation>
    <scope>NUCLEOTIDE SEQUENCE [LARGE SCALE GENOMIC DNA]</scope>
    <source>
        <strain evidence="2 3">J41TS12</strain>
    </source>
</reference>
<keyword evidence="1" id="KW-1133">Transmembrane helix</keyword>
<evidence type="ECO:0000256" key="1">
    <source>
        <dbReference type="SAM" id="Phobius"/>
    </source>
</evidence>
<dbReference type="Proteomes" id="UP000681162">
    <property type="component" value="Unassembled WGS sequence"/>
</dbReference>
<organism evidence="2 3">
    <name type="scientific">Paenibacillus antibioticophila</name>
    <dbReference type="NCBI Taxonomy" id="1274374"/>
    <lineage>
        <taxon>Bacteria</taxon>
        <taxon>Bacillati</taxon>
        <taxon>Bacillota</taxon>
        <taxon>Bacilli</taxon>
        <taxon>Bacillales</taxon>
        <taxon>Paenibacillaceae</taxon>
        <taxon>Paenibacillus</taxon>
    </lineage>
</organism>
<dbReference type="Pfam" id="PF12730">
    <property type="entry name" value="ABC2_membrane_4"/>
    <property type="match status" value="1"/>
</dbReference>
<keyword evidence="1" id="KW-0812">Transmembrane</keyword>
<evidence type="ECO:0000313" key="2">
    <source>
        <dbReference type="EMBL" id="GIO37613.1"/>
    </source>
</evidence>
<sequence length="230" mass="25771">MLKLMKLEMRKFRLSTYIYAALLATAVIFILMCTFSLNAEMREVFPIMNYENLFTILDVLVRGTYIVFAAVLLARIVIEEYRSKSINVLFMYPINRKKLIAAKLLVIIVFVFLAYILTNLTVGIGIYILNQFISIIPEPLTLSMVFRTLTTIVMSALATSFLSLIPLYVGMRKHSVSATIVSSFLVAAIVCQTVEGFNLFSIVAVPVSMALLGAAVAYLSIRNVERDDVL</sequence>
<protein>
    <submittedName>
        <fullName evidence="2">ABC transporter permease</fullName>
    </submittedName>
</protein>
<proteinExistence type="predicted"/>
<accession>A0A919XU38</accession>
<dbReference type="AlphaFoldDB" id="A0A919XU38"/>
<keyword evidence="3" id="KW-1185">Reference proteome</keyword>
<feature type="transmembrane region" description="Helical" evidence="1">
    <location>
        <begin position="99"/>
        <end position="129"/>
    </location>
</feature>
<feature type="transmembrane region" description="Helical" evidence="1">
    <location>
        <begin position="16"/>
        <end position="39"/>
    </location>
</feature>
<name>A0A919XU38_9BACL</name>
<feature type="transmembrane region" description="Helical" evidence="1">
    <location>
        <begin position="200"/>
        <end position="221"/>
    </location>
</feature>
<gene>
    <name evidence="2" type="ORF">J41TS12_24740</name>
</gene>
<comment type="caution">
    <text evidence="2">The sequence shown here is derived from an EMBL/GenBank/DDBJ whole genome shotgun (WGS) entry which is preliminary data.</text>
</comment>
<feature type="transmembrane region" description="Helical" evidence="1">
    <location>
        <begin position="149"/>
        <end position="169"/>
    </location>
</feature>
<dbReference type="EMBL" id="BORR01000008">
    <property type="protein sequence ID" value="GIO37613.1"/>
    <property type="molecule type" value="Genomic_DNA"/>
</dbReference>